<organism evidence="11 12">
    <name type="scientific">Hydrogenophaga pseudoflava</name>
    <name type="common">Pseudomonas carboxydoflava</name>
    <dbReference type="NCBI Taxonomy" id="47421"/>
    <lineage>
        <taxon>Bacteria</taxon>
        <taxon>Pseudomonadati</taxon>
        <taxon>Pseudomonadota</taxon>
        <taxon>Betaproteobacteria</taxon>
        <taxon>Burkholderiales</taxon>
        <taxon>Comamonadaceae</taxon>
        <taxon>Hydrogenophaga</taxon>
    </lineage>
</organism>
<dbReference type="RefSeq" id="WP_133157670.1">
    <property type="nucleotide sequence ID" value="NZ_CP037867.1"/>
</dbReference>
<dbReference type="Pfam" id="PF00691">
    <property type="entry name" value="OmpA"/>
    <property type="match status" value="1"/>
</dbReference>
<evidence type="ECO:0000313" key="11">
    <source>
        <dbReference type="EMBL" id="QBM30041.1"/>
    </source>
</evidence>
<evidence type="ECO:0000256" key="5">
    <source>
        <dbReference type="ARBA" id="ARBA00022989"/>
    </source>
</evidence>
<accession>A0A4P6X8A4</accession>
<keyword evidence="3" id="KW-1003">Cell membrane</keyword>
<proteinExistence type="inferred from homology"/>
<evidence type="ECO:0000313" key="12">
    <source>
        <dbReference type="Proteomes" id="UP000293912"/>
    </source>
</evidence>
<dbReference type="NCBIfam" id="NF006548">
    <property type="entry name" value="PRK09041.1"/>
    <property type="match status" value="1"/>
</dbReference>
<dbReference type="Pfam" id="PF13677">
    <property type="entry name" value="MotB_plug"/>
    <property type="match status" value="1"/>
</dbReference>
<protein>
    <submittedName>
        <fullName evidence="11">Motility protein B</fullName>
    </submittedName>
</protein>
<feature type="region of interest" description="Disordered" evidence="8">
    <location>
        <begin position="289"/>
        <end position="360"/>
    </location>
</feature>
<dbReference type="SUPFAM" id="SSF103088">
    <property type="entry name" value="OmpA-like"/>
    <property type="match status" value="1"/>
</dbReference>
<evidence type="ECO:0000256" key="6">
    <source>
        <dbReference type="ARBA" id="ARBA00023136"/>
    </source>
</evidence>
<dbReference type="InterPro" id="IPR006665">
    <property type="entry name" value="OmpA-like"/>
</dbReference>
<evidence type="ECO:0000256" key="2">
    <source>
        <dbReference type="ARBA" id="ARBA00008914"/>
    </source>
</evidence>
<feature type="transmembrane region" description="Helical" evidence="9">
    <location>
        <begin position="29"/>
        <end position="48"/>
    </location>
</feature>
<gene>
    <name evidence="11" type="primary">motB2</name>
    <name evidence="11" type="ORF">HPF_20280</name>
</gene>
<evidence type="ECO:0000256" key="3">
    <source>
        <dbReference type="ARBA" id="ARBA00022475"/>
    </source>
</evidence>
<comment type="similarity">
    <text evidence="2">Belongs to the MotB family.</text>
</comment>
<feature type="compositionally biased region" description="Basic and acidic residues" evidence="8">
    <location>
        <begin position="346"/>
        <end position="360"/>
    </location>
</feature>
<dbReference type="Gene3D" id="3.30.1330.60">
    <property type="entry name" value="OmpA-like domain"/>
    <property type="match status" value="1"/>
</dbReference>
<keyword evidence="4 9" id="KW-0812">Transmembrane</keyword>
<evidence type="ECO:0000256" key="8">
    <source>
        <dbReference type="SAM" id="MobiDB-lite"/>
    </source>
</evidence>
<name>A0A4P6X8A4_HYDPS</name>
<keyword evidence="12" id="KW-1185">Reference proteome</keyword>
<dbReference type="PANTHER" id="PTHR30329:SF21">
    <property type="entry name" value="LIPOPROTEIN YIAD-RELATED"/>
    <property type="match status" value="1"/>
</dbReference>
<feature type="compositionally biased region" description="Low complexity" evidence="8">
    <location>
        <begin position="296"/>
        <end position="322"/>
    </location>
</feature>
<keyword evidence="5 9" id="KW-1133">Transmembrane helix</keyword>
<dbReference type="EMBL" id="CP037867">
    <property type="protein sequence ID" value="QBM30041.1"/>
    <property type="molecule type" value="Genomic_DNA"/>
</dbReference>
<dbReference type="Proteomes" id="UP000293912">
    <property type="component" value="Chromosome"/>
</dbReference>
<keyword evidence="6 7" id="KW-0472">Membrane</keyword>
<dbReference type="InterPro" id="IPR025713">
    <property type="entry name" value="MotB-like_N_dom"/>
</dbReference>
<sequence>MADGKKLQPIIVKRVKKGGHAAHGGAWKIAYADFVTAMMAFFLLMWLLGSTSSGDLKGIADYFSNPVKVTLLGGSGTGNSDSVLPGGGQDLSRRQGQVDTGDAERAAKLMGAQMARAELARRDALRLDALQTKLNELVENNPALSEFKSQIRMEKTADGLQIQIVDDQNRPMFDVGSAMVKPYMRQILREIGGAIGDIDNRLALSGHTDATPYGSGDRGYSNWELSADRANASRRELVAGGLPDNKLARVEGLASSRLLDVNQPDAPMNRRISILVMTREAEERMAPIGDGTALRPPATEAPAGPAAGAVPAPPAGAETAVPQAEPLVAPVRQMPLGLPDLQKLAEVPKPREEAGPVKPR</sequence>
<dbReference type="CDD" id="cd07185">
    <property type="entry name" value="OmpA_C-like"/>
    <property type="match status" value="1"/>
</dbReference>
<evidence type="ECO:0000256" key="7">
    <source>
        <dbReference type="PROSITE-ProRule" id="PRU00473"/>
    </source>
</evidence>
<reference evidence="11 12" key="1">
    <citation type="submission" date="2019-03" db="EMBL/GenBank/DDBJ databases">
        <authorList>
            <person name="Sebastian G."/>
            <person name="Baumann P."/>
            <person name="Ruckert C."/>
            <person name="Kalinowski J."/>
            <person name="Nebel B."/>
            <person name="Takors R."/>
            <person name="Blombach B."/>
        </authorList>
    </citation>
    <scope>NUCLEOTIDE SEQUENCE [LARGE SCALE GENOMIC DNA]</scope>
    <source>
        <strain evidence="11 12">DSM 1084</strain>
    </source>
</reference>
<evidence type="ECO:0000256" key="1">
    <source>
        <dbReference type="ARBA" id="ARBA00004162"/>
    </source>
</evidence>
<evidence type="ECO:0000259" key="10">
    <source>
        <dbReference type="PROSITE" id="PS51123"/>
    </source>
</evidence>
<dbReference type="InterPro" id="IPR050330">
    <property type="entry name" value="Bact_OuterMem_StrucFunc"/>
</dbReference>
<evidence type="ECO:0000256" key="4">
    <source>
        <dbReference type="ARBA" id="ARBA00022692"/>
    </source>
</evidence>
<evidence type="ECO:0000256" key="9">
    <source>
        <dbReference type="SAM" id="Phobius"/>
    </source>
</evidence>
<dbReference type="PANTHER" id="PTHR30329">
    <property type="entry name" value="STATOR ELEMENT OF FLAGELLAR MOTOR COMPLEX"/>
    <property type="match status" value="1"/>
</dbReference>
<feature type="domain" description="OmpA-like" evidence="10">
    <location>
        <begin position="160"/>
        <end position="280"/>
    </location>
</feature>
<dbReference type="PROSITE" id="PS51123">
    <property type="entry name" value="OMPA_2"/>
    <property type="match status" value="1"/>
</dbReference>
<dbReference type="AlphaFoldDB" id="A0A4P6X8A4"/>
<dbReference type="KEGG" id="hpse:HPF_20280"/>
<dbReference type="InterPro" id="IPR036737">
    <property type="entry name" value="OmpA-like_sf"/>
</dbReference>
<comment type="subcellular location">
    <subcellularLocation>
        <location evidence="1">Cell membrane</location>
        <topology evidence="1">Single-pass membrane protein</topology>
    </subcellularLocation>
</comment>
<dbReference type="GO" id="GO:0005886">
    <property type="term" value="C:plasma membrane"/>
    <property type="evidence" value="ECO:0007669"/>
    <property type="project" value="UniProtKB-SubCell"/>
</dbReference>